<dbReference type="Proteomes" id="UP000625079">
    <property type="component" value="Unassembled WGS sequence"/>
</dbReference>
<evidence type="ECO:0000313" key="2">
    <source>
        <dbReference type="Proteomes" id="UP000625079"/>
    </source>
</evidence>
<name>A0AA88B6Y6_9BRAD</name>
<accession>A0AA88B6Y6</accession>
<dbReference type="AlphaFoldDB" id="A0AA88B6Y6"/>
<gene>
    <name evidence="1" type="ORF">GCM10010987_12770</name>
</gene>
<sequence length="95" mass="10271">MTVRKVNGLYARRRANTSDGRPVIAVSGSTMTCCSRPAAPFVPAETCREIDRQSRADAVEREAAVTGYAVRSTEDEESAGGYFVTGTVKDLVPTW</sequence>
<reference evidence="1" key="2">
    <citation type="submission" date="2022-12" db="EMBL/GenBank/DDBJ databases">
        <authorList>
            <person name="Sun Q."/>
            <person name="Zhou Y."/>
        </authorList>
    </citation>
    <scope>NUCLEOTIDE SEQUENCE</scope>
    <source>
        <strain evidence="1">CGMCC 1.15034</strain>
    </source>
</reference>
<reference evidence="1" key="1">
    <citation type="journal article" date="2014" name="Int. J. Syst. Evol. Microbiol.">
        <title>Complete genome sequence of Corynebacterium casei LMG S-19264T (=DSM 44701T), isolated from a smear-ripened cheese.</title>
        <authorList>
            <consortium name="US DOE Joint Genome Institute (JGI-PGF)"/>
            <person name="Walter F."/>
            <person name="Albersmeier A."/>
            <person name="Kalinowski J."/>
            <person name="Ruckert C."/>
        </authorList>
    </citation>
    <scope>NUCLEOTIDE SEQUENCE</scope>
    <source>
        <strain evidence="1">CGMCC 1.15034</strain>
    </source>
</reference>
<proteinExistence type="predicted"/>
<dbReference type="EMBL" id="BMHC01000002">
    <property type="protein sequence ID" value="GGI21128.1"/>
    <property type="molecule type" value="Genomic_DNA"/>
</dbReference>
<comment type="caution">
    <text evidence="1">The sequence shown here is derived from an EMBL/GenBank/DDBJ whole genome shotgun (WGS) entry which is preliminary data.</text>
</comment>
<evidence type="ECO:0000313" key="1">
    <source>
        <dbReference type="EMBL" id="GGI21128.1"/>
    </source>
</evidence>
<organism evidence="1 2">
    <name type="scientific">Bradyrhizobium guangdongense</name>
    <dbReference type="NCBI Taxonomy" id="1325090"/>
    <lineage>
        <taxon>Bacteria</taxon>
        <taxon>Pseudomonadati</taxon>
        <taxon>Pseudomonadota</taxon>
        <taxon>Alphaproteobacteria</taxon>
        <taxon>Hyphomicrobiales</taxon>
        <taxon>Nitrobacteraceae</taxon>
        <taxon>Bradyrhizobium</taxon>
    </lineage>
</organism>
<protein>
    <submittedName>
        <fullName evidence="1">Uncharacterized protein</fullName>
    </submittedName>
</protein>